<protein>
    <submittedName>
        <fullName evidence="2">Uncharacterized protein</fullName>
    </submittedName>
</protein>
<keyword evidence="3" id="KW-1185">Reference proteome</keyword>
<gene>
    <name evidence="2" type="ORF">CMEL01_07996</name>
</gene>
<comment type="caution">
    <text evidence="2">The sequence shown here is derived from an EMBL/GenBank/DDBJ whole genome shotgun (WGS) entry which is preliminary data.</text>
</comment>
<accession>A0AAI9XI90</accession>
<proteinExistence type="predicted"/>
<evidence type="ECO:0000313" key="3">
    <source>
        <dbReference type="Proteomes" id="UP001239795"/>
    </source>
</evidence>
<dbReference type="AlphaFoldDB" id="A0AAI9XI90"/>
<dbReference type="EMBL" id="MLGG01000068">
    <property type="protein sequence ID" value="KAK1448681.1"/>
    <property type="molecule type" value="Genomic_DNA"/>
</dbReference>
<keyword evidence="1" id="KW-0812">Transmembrane</keyword>
<feature type="non-terminal residue" evidence="2">
    <location>
        <position position="1"/>
    </location>
</feature>
<sequence>VREKCGVHLIHTRSLWEYTAVFPLSIAWPNNYTPFPTLPESVPSHPSPIVVTRPRTLHCSSLATYSSFSHSALTHPRSLTYSHTLITFLSLAKEAQVVAGRYLGFLYPVCALSLSQSFFFAVLLFLFIRLLFGLYPLGAATGTLPFNPPSIGTAHQHCDERNTRVWKLAALAPAHSRRTAFFGTGCYDEAALDTCSRSSMFRALRHCHQVRRLKQGEERQ</sequence>
<keyword evidence="1" id="KW-0472">Membrane</keyword>
<evidence type="ECO:0000313" key="2">
    <source>
        <dbReference type="EMBL" id="KAK1448681.1"/>
    </source>
</evidence>
<name>A0AAI9XI90_9PEZI</name>
<reference evidence="2 3" key="1">
    <citation type="submission" date="2016-10" db="EMBL/GenBank/DDBJ databases">
        <title>The genome sequence of Colletotrichum fioriniae PJ7.</title>
        <authorList>
            <person name="Baroncelli R."/>
        </authorList>
    </citation>
    <scope>NUCLEOTIDE SEQUENCE [LARGE SCALE GENOMIC DNA]</scope>
    <source>
        <strain evidence="2">Col 31</strain>
    </source>
</reference>
<evidence type="ECO:0000256" key="1">
    <source>
        <dbReference type="SAM" id="Phobius"/>
    </source>
</evidence>
<dbReference type="Proteomes" id="UP001239795">
    <property type="component" value="Unassembled WGS sequence"/>
</dbReference>
<organism evidence="2 3">
    <name type="scientific">Colletotrichum melonis</name>
    <dbReference type="NCBI Taxonomy" id="1209925"/>
    <lineage>
        <taxon>Eukaryota</taxon>
        <taxon>Fungi</taxon>
        <taxon>Dikarya</taxon>
        <taxon>Ascomycota</taxon>
        <taxon>Pezizomycotina</taxon>
        <taxon>Sordariomycetes</taxon>
        <taxon>Hypocreomycetidae</taxon>
        <taxon>Glomerellales</taxon>
        <taxon>Glomerellaceae</taxon>
        <taxon>Colletotrichum</taxon>
        <taxon>Colletotrichum acutatum species complex</taxon>
    </lineage>
</organism>
<feature type="transmembrane region" description="Helical" evidence="1">
    <location>
        <begin position="105"/>
        <end position="128"/>
    </location>
</feature>
<keyword evidence="1" id="KW-1133">Transmembrane helix</keyword>